<feature type="region of interest" description="Disordered" evidence="1">
    <location>
        <begin position="120"/>
        <end position="144"/>
    </location>
</feature>
<evidence type="ECO:0008006" key="3">
    <source>
        <dbReference type="Google" id="ProtNLM"/>
    </source>
</evidence>
<dbReference type="PANTHER" id="PTHR33116:SF78">
    <property type="entry name" value="OS12G0587133 PROTEIN"/>
    <property type="match status" value="1"/>
</dbReference>
<evidence type="ECO:0000313" key="2">
    <source>
        <dbReference type="EMBL" id="SPD18933.1"/>
    </source>
</evidence>
<dbReference type="PANTHER" id="PTHR33116">
    <property type="entry name" value="REVERSE TRANSCRIPTASE ZINC-BINDING DOMAIN-CONTAINING PROTEIN-RELATED-RELATED"/>
    <property type="match status" value="1"/>
</dbReference>
<sequence length="672" mass="75485">MVVTTTATRGCWGNGGTVSKRIVCLLMPMADLAVDPYHVQDRKGRFKGSQWVRLSELRWLIGEMGDTRPTYREGGRSSDVMSTATEELRTSSNARFNPSHQLRDLHESWANLTGNSNFTHGYSRSQQMRSRGKPCVPMSDSEPPPTQSFVFDWKPYLKSLWSLRLVASQEMLSDKGSSVDAMKFPEVDGSSADEMKPSKSLSADGLRSLALKLISPVCSDDPQINTFEDATVVPSTPRGVELTPSFSLLLDKSKSPMANSSKALVRVDLAFDKMVEEYFEELVSEDEIEEGQMELLQLVAFEGSDTEDSQSPLQCEPLAMVNPSVAMVLVLGLNNPQKQEVVKHWLREWKCDVGIIDGLEWVDTGLYGLSCDEHLSELWRLQCGNLRLLKEDLKVRNKQVFGDVGSKKQLLLGNLASLDENEKEEEWRPTVDALAFDRIQVEDNNLLEQRFEKHELIQVIKDLQGDKALGLDGFTMAFVQKCWPMIETNVMGFFETVVAYKMVWTCFEVVTGLRLNMAKSEMIPTVEVGNISLVDILYCRIGTLPLTYLGMPLGPSFKALSVWTLVLKKAEKNVVRLEEVDQVCTPKQMGGLGVRNMVPFNQALLGKWLWRFRVEDNNLWRRVLAAKFGVEPGGWQTKNVRGSHGCGLWKGIMSGWDAFTLHLPHTRKGSAI</sequence>
<reference evidence="2" key="1">
    <citation type="submission" date="2018-02" db="EMBL/GenBank/DDBJ databases">
        <authorList>
            <person name="Cohen D.B."/>
            <person name="Kent A.D."/>
        </authorList>
    </citation>
    <scope>NUCLEOTIDE SEQUENCE</scope>
</reference>
<organism evidence="2">
    <name type="scientific">Fagus sylvatica</name>
    <name type="common">Beechnut</name>
    <dbReference type="NCBI Taxonomy" id="28930"/>
    <lineage>
        <taxon>Eukaryota</taxon>
        <taxon>Viridiplantae</taxon>
        <taxon>Streptophyta</taxon>
        <taxon>Embryophyta</taxon>
        <taxon>Tracheophyta</taxon>
        <taxon>Spermatophyta</taxon>
        <taxon>Magnoliopsida</taxon>
        <taxon>eudicotyledons</taxon>
        <taxon>Gunneridae</taxon>
        <taxon>Pentapetalae</taxon>
        <taxon>rosids</taxon>
        <taxon>fabids</taxon>
        <taxon>Fagales</taxon>
        <taxon>Fagaceae</taxon>
        <taxon>Fagus</taxon>
    </lineage>
</organism>
<dbReference type="EMBL" id="OIVN01004724">
    <property type="protein sequence ID" value="SPD18933.1"/>
    <property type="molecule type" value="Genomic_DNA"/>
</dbReference>
<proteinExistence type="predicted"/>
<feature type="compositionally biased region" description="Polar residues" evidence="1">
    <location>
        <begin position="120"/>
        <end position="129"/>
    </location>
</feature>
<gene>
    <name evidence="2" type="ORF">FSB_LOCUS46815</name>
</gene>
<dbReference type="AlphaFoldDB" id="A0A2N9I4I2"/>
<protein>
    <recommendedName>
        <fullName evidence="3">Reverse transcriptase zinc-binding domain-containing protein</fullName>
    </recommendedName>
</protein>
<name>A0A2N9I4I2_FAGSY</name>
<evidence type="ECO:0000256" key="1">
    <source>
        <dbReference type="SAM" id="MobiDB-lite"/>
    </source>
</evidence>
<accession>A0A2N9I4I2</accession>